<sequence length="74" mass="8479">MAFITNTVGKIGVVTNEFYYTKTLGLEDREMVPVTDAPVWYSKTQADSIQNTLDQLTNAFYHTAQYLLLTNKQR</sequence>
<keyword evidence="2" id="KW-1185">Reference proteome</keyword>
<reference evidence="2" key="1">
    <citation type="submission" date="2024-01" db="EMBL/GenBank/DDBJ databases">
        <title>Mycovorax composti gen. nov. sp. nov., a member of the family Chitinophagaceae isolated from button mushroom compost.</title>
        <authorList>
            <person name="Thai M."/>
            <person name="Bell T.L."/>
            <person name="Kertesz M.A."/>
        </authorList>
    </citation>
    <scope>NUCLEOTIDE SEQUENCE [LARGE SCALE GENOMIC DNA]</scope>
    <source>
        <strain evidence="2">C216</strain>
    </source>
</reference>
<dbReference type="RefSeq" id="WP_409966338.1">
    <property type="nucleotide sequence ID" value="NZ_CP144143.1"/>
</dbReference>
<name>A0ABZ2EGW0_9BACT</name>
<evidence type="ECO:0000313" key="2">
    <source>
        <dbReference type="Proteomes" id="UP001321305"/>
    </source>
</evidence>
<gene>
    <name evidence="1" type="ORF">PIECOFPK_00269</name>
</gene>
<dbReference type="Proteomes" id="UP001321305">
    <property type="component" value="Chromosome"/>
</dbReference>
<evidence type="ECO:0000313" key="1">
    <source>
        <dbReference type="EMBL" id="WWC82562.1"/>
    </source>
</evidence>
<dbReference type="EMBL" id="CP144143">
    <property type="protein sequence ID" value="WWC82562.1"/>
    <property type="molecule type" value="Genomic_DNA"/>
</dbReference>
<accession>A0ABZ2EGW0</accession>
<proteinExistence type="predicted"/>
<protein>
    <submittedName>
        <fullName evidence="1">Uncharacterized protein</fullName>
    </submittedName>
</protein>
<organism evidence="1 2">
    <name type="scientific">Mycovorax composti</name>
    <dbReference type="NCBI Taxonomy" id="2962693"/>
    <lineage>
        <taxon>Bacteria</taxon>
        <taxon>Pseudomonadati</taxon>
        <taxon>Bacteroidota</taxon>
        <taxon>Chitinophagia</taxon>
        <taxon>Chitinophagales</taxon>
        <taxon>Chitinophagaceae</taxon>
        <taxon>Mycovorax</taxon>
    </lineage>
</organism>